<dbReference type="AlphaFoldDB" id="A0AAV8WZ36"/>
<reference evidence="2" key="1">
    <citation type="journal article" date="2023" name="Insect Mol. Biol.">
        <title>Genome sequencing provides insights into the evolution of gene families encoding plant cell wall-degrading enzymes in longhorned beetles.</title>
        <authorList>
            <person name="Shin N.R."/>
            <person name="Okamura Y."/>
            <person name="Kirsch R."/>
            <person name="Pauchet Y."/>
        </authorList>
    </citation>
    <scope>NUCLEOTIDE SEQUENCE</scope>
    <source>
        <strain evidence="2">RBIC_L_NR</strain>
    </source>
</reference>
<feature type="compositionally biased region" description="Basic and acidic residues" evidence="1">
    <location>
        <begin position="122"/>
        <end position="134"/>
    </location>
</feature>
<feature type="compositionally biased region" description="Acidic residues" evidence="1">
    <location>
        <begin position="332"/>
        <end position="341"/>
    </location>
</feature>
<feature type="compositionally biased region" description="Basic and acidic residues" evidence="1">
    <location>
        <begin position="283"/>
        <end position="295"/>
    </location>
</feature>
<feature type="compositionally biased region" description="Polar residues" evidence="1">
    <location>
        <begin position="356"/>
        <end position="380"/>
    </location>
</feature>
<feature type="compositionally biased region" description="Basic and acidic residues" evidence="1">
    <location>
        <begin position="156"/>
        <end position="171"/>
    </location>
</feature>
<feature type="compositionally biased region" description="Acidic residues" evidence="1">
    <location>
        <begin position="296"/>
        <end position="307"/>
    </location>
</feature>
<keyword evidence="3" id="KW-1185">Reference proteome</keyword>
<feature type="compositionally biased region" description="Polar residues" evidence="1">
    <location>
        <begin position="262"/>
        <end position="277"/>
    </location>
</feature>
<dbReference type="CDD" id="cd00054">
    <property type="entry name" value="EGF_CA"/>
    <property type="match status" value="1"/>
</dbReference>
<dbReference type="Proteomes" id="UP001162156">
    <property type="component" value="Unassembled WGS sequence"/>
</dbReference>
<comment type="caution">
    <text evidence="2">The sequence shown here is derived from an EMBL/GenBank/DDBJ whole genome shotgun (WGS) entry which is preliminary data.</text>
</comment>
<name>A0AAV8WZ36_9CUCU</name>
<evidence type="ECO:0000256" key="1">
    <source>
        <dbReference type="SAM" id="MobiDB-lite"/>
    </source>
</evidence>
<sequence>MIEFFSDVNECENPEIKLACKFGCVNFIGSYHCAKHSNETLSDQPAEAGKISTEDEQDYEEGDYEDEDYENYDDNEDYNENEAVKKEENVLKEEKESIIENNEDMVMNSSDKNKADTTTSGREADKEFDKDYGGKTETTADTASPQGLTTTTVEPEVIRTSDEKTVDNKDNEIDEYDDDYNEGDYDDEYDEENNEENVEDKTSLTKENEVVNRIDETTAQTIIESNRNEIVNKENEIIKDELSFEKSDRNEKETVNIVPTISSFDNSGKVTSKTPTEITEIPSDNKHFENTTHNEEDYEEGDYDDNGNESNTKNSSNHEMPKKEIENKQDENYDEDYEGENDTASHKKETEKENNLLPTETSFVTNRIEITSEISKINLNKENDDTDHDNYDEDYEDEYYDEDIDKKTYR</sequence>
<feature type="compositionally biased region" description="Acidic residues" evidence="1">
    <location>
        <begin position="172"/>
        <end position="198"/>
    </location>
</feature>
<accession>A0AAV8WZ36</accession>
<proteinExistence type="predicted"/>
<feature type="compositionally biased region" description="Acidic residues" evidence="1">
    <location>
        <begin position="384"/>
        <end position="403"/>
    </location>
</feature>
<evidence type="ECO:0000313" key="3">
    <source>
        <dbReference type="Proteomes" id="UP001162156"/>
    </source>
</evidence>
<feature type="compositionally biased region" description="Basic and acidic residues" evidence="1">
    <location>
        <begin position="319"/>
        <end position="331"/>
    </location>
</feature>
<feature type="compositionally biased region" description="Basic and acidic residues" evidence="1">
    <location>
        <begin position="82"/>
        <end position="98"/>
    </location>
</feature>
<feature type="compositionally biased region" description="Basic and acidic residues" evidence="1">
    <location>
        <begin position="343"/>
        <end position="354"/>
    </location>
</feature>
<evidence type="ECO:0000313" key="2">
    <source>
        <dbReference type="EMBL" id="KAJ8931726.1"/>
    </source>
</evidence>
<dbReference type="Gene3D" id="2.10.25.10">
    <property type="entry name" value="Laminin"/>
    <property type="match status" value="1"/>
</dbReference>
<dbReference type="EMBL" id="JANEYF010004252">
    <property type="protein sequence ID" value="KAJ8931726.1"/>
    <property type="molecule type" value="Genomic_DNA"/>
</dbReference>
<feature type="compositionally biased region" description="Polar residues" evidence="1">
    <location>
        <begin position="136"/>
        <end position="153"/>
    </location>
</feature>
<organism evidence="2 3">
    <name type="scientific">Rhamnusium bicolor</name>
    <dbReference type="NCBI Taxonomy" id="1586634"/>
    <lineage>
        <taxon>Eukaryota</taxon>
        <taxon>Metazoa</taxon>
        <taxon>Ecdysozoa</taxon>
        <taxon>Arthropoda</taxon>
        <taxon>Hexapoda</taxon>
        <taxon>Insecta</taxon>
        <taxon>Pterygota</taxon>
        <taxon>Neoptera</taxon>
        <taxon>Endopterygota</taxon>
        <taxon>Coleoptera</taxon>
        <taxon>Polyphaga</taxon>
        <taxon>Cucujiformia</taxon>
        <taxon>Chrysomeloidea</taxon>
        <taxon>Cerambycidae</taxon>
        <taxon>Lepturinae</taxon>
        <taxon>Rhagiini</taxon>
        <taxon>Rhamnusium</taxon>
    </lineage>
</organism>
<protein>
    <submittedName>
        <fullName evidence="2">Uncharacterized protein</fullName>
    </submittedName>
</protein>
<feature type="region of interest" description="Disordered" evidence="1">
    <location>
        <begin position="38"/>
        <end position="204"/>
    </location>
</feature>
<feature type="compositionally biased region" description="Acidic residues" evidence="1">
    <location>
        <begin position="54"/>
        <end position="80"/>
    </location>
</feature>
<feature type="region of interest" description="Disordered" evidence="1">
    <location>
        <begin position="262"/>
        <end position="410"/>
    </location>
</feature>
<gene>
    <name evidence="2" type="ORF">NQ314_015324</name>
</gene>